<dbReference type="SMART" id="SM00320">
    <property type="entry name" value="WD40"/>
    <property type="match status" value="8"/>
</dbReference>
<dbReference type="eggNOG" id="COG4249">
    <property type="taxonomic scope" value="Bacteria"/>
</dbReference>
<dbReference type="SUPFAM" id="SSF50998">
    <property type="entry name" value="Quinoprotein alcohol dehydrogenase-like"/>
    <property type="match status" value="1"/>
</dbReference>
<evidence type="ECO:0000256" key="4">
    <source>
        <dbReference type="SAM" id="SignalP"/>
    </source>
</evidence>
<dbReference type="OrthoDB" id="9806985at2"/>
<dbReference type="SUPFAM" id="SSF50978">
    <property type="entry name" value="WD40 repeat-like"/>
    <property type="match status" value="1"/>
</dbReference>
<dbReference type="EMBL" id="AFRZ01000001">
    <property type="protein sequence ID" value="EHP31067.1"/>
    <property type="molecule type" value="Genomic_DNA"/>
</dbReference>
<accession>H1FRY7</accession>
<organism evidence="6 7">
    <name type="scientific">Sulfurimonas gotlandica (strain DSM 19862 / JCM 16533 / GD1)</name>
    <dbReference type="NCBI Taxonomy" id="929558"/>
    <lineage>
        <taxon>Bacteria</taxon>
        <taxon>Pseudomonadati</taxon>
        <taxon>Campylobacterota</taxon>
        <taxon>Epsilonproteobacteria</taxon>
        <taxon>Campylobacterales</taxon>
        <taxon>Sulfurimonadaceae</taxon>
        <taxon>Sulfurimonas</taxon>
    </lineage>
</organism>
<dbReference type="InterPro" id="IPR019775">
    <property type="entry name" value="WD40_repeat_CS"/>
</dbReference>
<keyword evidence="4" id="KW-0732">Signal</keyword>
<dbReference type="PANTHER" id="PTHR19848">
    <property type="entry name" value="WD40 REPEAT PROTEIN"/>
    <property type="match status" value="1"/>
</dbReference>
<evidence type="ECO:0000313" key="7">
    <source>
        <dbReference type="Proteomes" id="UP000006431"/>
    </source>
</evidence>
<evidence type="ECO:0000256" key="3">
    <source>
        <dbReference type="PROSITE-ProRule" id="PRU00221"/>
    </source>
</evidence>
<proteinExistence type="predicted"/>
<feature type="domain" description="Peptidase C14 caspase" evidence="5">
    <location>
        <begin position="721"/>
        <end position="942"/>
    </location>
</feature>
<dbReference type="Proteomes" id="UP000006431">
    <property type="component" value="Unassembled WGS sequence"/>
</dbReference>
<keyword evidence="7" id="KW-1185">Reference proteome</keyword>
<sequence>MKNQIFILLILNMLASSLISAGETTLKLDTKGHTGLIRDIVITKDKDILTAGDDKTIRIWDRSGVEKRKILGQIDIGAAGSIYTIALSEDEKYLAVGGYLGKYTGTKARVDEESHWIRIHDYSTGKLHKVLKSHTNIINDLSFSDDGKYMISASADDSVKIWNVNDDFSLEDTITFHSKDAYGGRVIKKNGKYYVVTVSYDNKIALYDMQNRKVIKSQSSDYQLKSLAVSNPFGDQIATCGKGKEILIYDSDLNFVKKIKSETIPEGLAFSKDEKMLISGTSNSPNIVNIYNVNDNYSLKSTFKEHKNVSIAVGFLDNNTAVSTGGIKSEVVIWDVNTLKVNKKVYGVGGKIWGVGISGDNIAWTHKWTRSNGLSELQKSINLKTFNISNVKQTSYFSRISTINGNYTLMTSAGGDYGKNDAILNIQKDGQTKAKITRMSYDGYHHSCYGWYKDYVISAGSGGHIKVYSKSGTEIASLVGHSGEVWSIAVDGDRLVSGNDDQTIKVWDLSRLSNLDSSKVISPMLSIFAGTDDEWVVWSKSGYFNSSVGGDKYVGYHINQGPNNQARYVGSDKYFDTLFRPDIIASIWQTGSEEKAIAFASRTKKVKSVNVAKSLPPVVNLLSSSNIKTSKNSIEVKFSVSSKEDIKEIIIIHNGERINARGLKKKDNKDFKSVIIELDSGENIVSIKATNKFAMSDEVLVYATKTTQAKSIYKPTLYMLSIGVSKYKNSEYNLGVADKDAESMVKIFKAQKGKIYKDVVAKILVNSDASSDNILDGLDWIDKEATSKDVVIVFIAGHGVNDDKGTYYFLSHDANLESLRRSAVKWTEIQDTMSNLPSKVILIADTCHSGNITGTRRDITSAIKSIVNSGSGSVIMTATTGSGYSYEKTEWGHGAFTKSFIDGLGDMKADYDSDGTVTIKEIDLYVTSRVKELTKGKQKPTTIIPSSVPDFAIGVR</sequence>
<dbReference type="SUPFAM" id="SSF52129">
    <property type="entry name" value="Caspase-like"/>
    <property type="match status" value="1"/>
</dbReference>
<dbReference type="AlphaFoldDB" id="B6BNJ4"/>
<feature type="signal peptide" evidence="4">
    <location>
        <begin position="1"/>
        <end position="21"/>
    </location>
</feature>
<evidence type="ECO:0000259" key="5">
    <source>
        <dbReference type="Pfam" id="PF00656"/>
    </source>
</evidence>
<feature type="repeat" description="WD" evidence="3">
    <location>
        <begin position="30"/>
        <end position="61"/>
    </location>
</feature>
<dbReference type="InterPro" id="IPR011047">
    <property type="entry name" value="Quinoprotein_ADH-like_sf"/>
</dbReference>
<dbReference type="Gene3D" id="2.130.10.10">
    <property type="entry name" value="YVTN repeat-like/Quinoprotein amine dehydrogenase"/>
    <property type="match status" value="3"/>
</dbReference>
<dbReference type="Pfam" id="PF00400">
    <property type="entry name" value="WD40"/>
    <property type="match status" value="3"/>
</dbReference>
<dbReference type="InterPro" id="IPR001680">
    <property type="entry name" value="WD40_rpt"/>
</dbReference>
<dbReference type="Pfam" id="PF00656">
    <property type="entry name" value="Peptidase_C14"/>
    <property type="match status" value="1"/>
</dbReference>
<dbReference type="InterPro" id="IPR015943">
    <property type="entry name" value="WD40/YVTN_repeat-like_dom_sf"/>
</dbReference>
<evidence type="ECO:0000256" key="2">
    <source>
        <dbReference type="ARBA" id="ARBA00022737"/>
    </source>
</evidence>
<keyword evidence="2" id="KW-0677">Repeat</keyword>
<feature type="repeat" description="WD" evidence="3">
    <location>
        <begin position="303"/>
        <end position="344"/>
    </location>
</feature>
<dbReference type="HOGENOM" id="CLU_009283_0_0_7"/>
<feature type="chain" id="PRO_5002843292" evidence="4">
    <location>
        <begin position="22"/>
        <end position="956"/>
    </location>
</feature>
<dbReference type="PROSITE" id="PS00678">
    <property type="entry name" value="WD_REPEATS_1"/>
    <property type="match status" value="2"/>
</dbReference>
<dbReference type="PRINTS" id="PR00320">
    <property type="entry name" value="GPROTEINBRPT"/>
</dbReference>
<dbReference type="InterPro" id="IPR029030">
    <property type="entry name" value="Caspase-like_dom_sf"/>
</dbReference>
<dbReference type="InterPro" id="IPR036322">
    <property type="entry name" value="WD40_repeat_dom_sf"/>
</dbReference>
<dbReference type="PATRIC" id="fig|929558.5.peg.2533"/>
<evidence type="ECO:0000313" key="6">
    <source>
        <dbReference type="EMBL" id="EHP31067.1"/>
    </source>
</evidence>
<accession>B6BNJ4</accession>
<dbReference type="Gene3D" id="3.40.50.1460">
    <property type="match status" value="1"/>
</dbReference>
<dbReference type="RefSeq" id="WP_008339638.1">
    <property type="nucleotide sequence ID" value="NZ_AFRZ01000001.1"/>
</dbReference>
<dbReference type="PANTHER" id="PTHR19848:SF8">
    <property type="entry name" value="F-BOX AND WD REPEAT DOMAIN CONTAINING 7"/>
    <property type="match status" value="1"/>
</dbReference>
<gene>
    <name evidence="6" type="ORF">SMGD1_2545</name>
</gene>
<dbReference type="InterPro" id="IPR011600">
    <property type="entry name" value="Pept_C14_caspase"/>
</dbReference>
<dbReference type="eggNOG" id="COG2319">
    <property type="taxonomic scope" value="Bacteria"/>
</dbReference>
<dbReference type="InterPro" id="IPR018247">
    <property type="entry name" value="EF_Hand_1_Ca_BS"/>
</dbReference>
<feature type="repeat" description="WD" evidence="3">
    <location>
        <begin position="131"/>
        <end position="172"/>
    </location>
</feature>
<dbReference type="InterPro" id="IPR020472">
    <property type="entry name" value="WD40_PAC1"/>
</dbReference>
<comment type="caution">
    <text evidence="6">The sequence shown here is derived from an EMBL/GenBank/DDBJ whole genome shotgun (WGS) entry which is preliminary data.</text>
</comment>
<protein>
    <submittedName>
        <fullName evidence="6">WD-repeat containing protein</fullName>
    </submittedName>
</protein>
<evidence type="ECO:0000256" key="1">
    <source>
        <dbReference type="ARBA" id="ARBA00022574"/>
    </source>
</evidence>
<dbReference type="GO" id="GO:0006508">
    <property type="term" value="P:proteolysis"/>
    <property type="evidence" value="ECO:0007669"/>
    <property type="project" value="InterPro"/>
</dbReference>
<dbReference type="PROSITE" id="PS50294">
    <property type="entry name" value="WD_REPEATS_REGION"/>
    <property type="match status" value="3"/>
</dbReference>
<name>B6BNJ4_SULGG</name>
<dbReference type="PROSITE" id="PS50082">
    <property type="entry name" value="WD_REPEATS_2"/>
    <property type="match status" value="4"/>
</dbReference>
<dbReference type="STRING" id="929558.SMGD1_2545"/>
<dbReference type="PROSITE" id="PS00018">
    <property type="entry name" value="EF_HAND_1"/>
    <property type="match status" value="1"/>
</dbReference>
<feature type="repeat" description="WD" evidence="3">
    <location>
        <begin position="478"/>
        <end position="517"/>
    </location>
</feature>
<dbReference type="GO" id="GO:0004197">
    <property type="term" value="F:cysteine-type endopeptidase activity"/>
    <property type="evidence" value="ECO:0007669"/>
    <property type="project" value="InterPro"/>
</dbReference>
<keyword evidence="1 3" id="KW-0853">WD repeat</keyword>
<reference evidence="6 7" key="1">
    <citation type="journal article" date="2012" name="Proc. Natl. Acad. Sci. U.S.A.">
        <title>Genome and physiology of a model Epsilonproteobacterium responsible for sulfide detoxification in marine oxygen depletion zones.</title>
        <authorList>
            <person name="Grote J."/>
            <person name="Schott T."/>
            <person name="Bruckner C.G."/>
            <person name="Glockner F.O."/>
            <person name="Jost G."/>
            <person name="Teeling H."/>
            <person name="Labrenz M."/>
            <person name="Jurgens K."/>
        </authorList>
    </citation>
    <scope>NUCLEOTIDE SEQUENCE [LARGE SCALE GENOMIC DNA]</scope>
    <source>
        <strain evidence="6 7">GD1</strain>
    </source>
</reference>